<gene>
    <name evidence="1" type="ORF">Ciccas_008944</name>
</gene>
<proteinExistence type="predicted"/>
<protein>
    <recommendedName>
        <fullName evidence="3">Tc1-like transposase DDE domain-containing protein</fullName>
    </recommendedName>
</protein>
<sequence>MDNAPIHRKTDNFRGVRMEHELRHFDAPYSPQLNPCEGVFSVMKARVRSYLEQACRPENDRNEAGDRSLIQFRTELLIRGLEVSLSALTRSKI</sequence>
<name>A0ABD2PYG4_9PLAT</name>
<evidence type="ECO:0000313" key="2">
    <source>
        <dbReference type="Proteomes" id="UP001626550"/>
    </source>
</evidence>
<dbReference type="InterPro" id="IPR036397">
    <property type="entry name" value="RNaseH_sf"/>
</dbReference>
<dbReference type="Gene3D" id="3.30.420.10">
    <property type="entry name" value="Ribonuclease H-like superfamily/Ribonuclease H"/>
    <property type="match status" value="1"/>
</dbReference>
<dbReference type="AlphaFoldDB" id="A0ABD2PYG4"/>
<evidence type="ECO:0008006" key="3">
    <source>
        <dbReference type="Google" id="ProtNLM"/>
    </source>
</evidence>
<reference evidence="1 2" key="1">
    <citation type="submission" date="2024-11" db="EMBL/GenBank/DDBJ databases">
        <title>Adaptive evolution of stress response genes in parasites aligns with host niche diversity.</title>
        <authorList>
            <person name="Hahn C."/>
            <person name="Resl P."/>
        </authorList>
    </citation>
    <scope>NUCLEOTIDE SEQUENCE [LARGE SCALE GENOMIC DNA]</scope>
    <source>
        <strain evidence="1">EGGRZ-B1_66</strain>
        <tissue evidence="1">Body</tissue>
    </source>
</reference>
<comment type="caution">
    <text evidence="1">The sequence shown here is derived from an EMBL/GenBank/DDBJ whole genome shotgun (WGS) entry which is preliminary data.</text>
</comment>
<evidence type="ECO:0000313" key="1">
    <source>
        <dbReference type="EMBL" id="KAL3312464.1"/>
    </source>
</evidence>
<organism evidence="1 2">
    <name type="scientific">Cichlidogyrus casuarinus</name>
    <dbReference type="NCBI Taxonomy" id="1844966"/>
    <lineage>
        <taxon>Eukaryota</taxon>
        <taxon>Metazoa</taxon>
        <taxon>Spiralia</taxon>
        <taxon>Lophotrochozoa</taxon>
        <taxon>Platyhelminthes</taxon>
        <taxon>Monogenea</taxon>
        <taxon>Monopisthocotylea</taxon>
        <taxon>Dactylogyridea</taxon>
        <taxon>Ancyrocephalidae</taxon>
        <taxon>Cichlidogyrus</taxon>
    </lineage>
</organism>
<keyword evidence="2" id="KW-1185">Reference proteome</keyword>
<accession>A0ABD2PYG4</accession>
<dbReference type="EMBL" id="JBJKFK010001690">
    <property type="protein sequence ID" value="KAL3312464.1"/>
    <property type="molecule type" value="Genomic_DNA"/>
</dbReference>
<dbReference type="Proteomes" id="UP001626550">
    <property type="component" value="Unassembled WGS sequence"/>
</dbReference>